<dbReference type="SUPFAM" id="SSF48008">
    <property type="entry name" value="GntR ligand-binding domain-like"/>
    <property type="match status" value="1"/>
</dbReference>
<evidence type="ECO:0000259" key="4">
    <source>
        <dbReference type="PROSITE" id="PS50949"/>
    </source>
</evidence>
<dbReference type="Pfam" id="PF07729">
    <property type="entry name" value="FCD"/>
    <property type="match status" value="1"/>
</dbReference>
<dbReference type="CDD" id="cd07377">
    <property type="entry name" value="WHTH_GntR"/>
    <property type="match status" value="1"/>
</dbReference>
<keyword evidence="1" id="KW-0805">Transcription regulation</keyword>
<dbReference type="GO" id="GO:0003677">
    <property type="term" value="F:DNA binding"/>
    <property type="evidence" value="ECO:0007669"/>
    <property type="project" value="UniProtKB-KW"/>
</dbReference>
<dbReference type="SMART" id="SM00345">
    <property type="entry name" value="HTH_GNTR"/>
    <property type="match status" value="1"/>
</dbReference>
<dbReference type="PROSITE" id="PS50949">
    <property type="entry name" value="HTH_GNTR"/>
    <property type="match status" value="1"/>
</dbReference>
<dbReference type="AlphaFoldDB" id="A0A433HWW3"/>
<accession>A0A433HWW3</accession>
<dbReference type="InterPro" id="IPR036390">
    <property type="entry name" value="WH_DNA-bd_sf"/>
</dbReference>
<feature type="domain" description="HTH gntR-type" evidence="4">
    <location>
        <begin position="54"/>
        <end position="120"/>
    </location>
</feature>
<dbReference type="PANTHER" id="PTHR43537">
    <property type="entry name" value="TRANSCRIPTIONAL REGULATOR, GNTR FAMILY"/>
    <property type="match status" value="1"/>
</dbReference>
<dbReference type="Gene3D" id="1.10.10.10">
    <property type="entry name" value="Winged helix-like DNA-binding domain superfamily/Winged helix DNA-binding domain"/>
    <property type="match status" value="1"/>
</dbReference>
<dbReference type="Proteomes" id="UP000267430">
    <property type="component" value="Unassembled WGS sequence"/>
</dbReference>
<evidence type="ECO:0000313" key="5">
    <source>
        <dbReference type="EMBL" id="RUQ32775.1"/>
    </source>
</evidence>
<dbReference type="EMBL" id="RYZZ01000001">
    <property type="protein sequence ID" value="RUQ32775.1"/>
    <property type="molecule type" value="Genomic_DNA"/>
</dbReference>
<dbReference type="Pfam" id="PF00392">
    <property type="entry name" value="GntR"/>
    <property type="match status" value="1"/>
</dbReference>
<dbReference type="PANTHER" id="PTHR43537:SF24">
    <property type="entry name" value="GLUCONATE OPERON TRANSCRIPTIONAL REPRESSOR"/>
    <property type="match status" value="1"/>
</dbReference>
<dbReference type="InterPro" id="IPR008920">
    <property type="entry name" value="TF_FadR/GntR_C"/>
</dbReference>
<reference evidence="5 6" key="1">
    <citation type="submission" date="2018-12" db="EMBL/GenBank/DDBJ databases">
        <title>Bacillus chawlae sp. nov., Bacillus glennii sp. nov., and Bacillus saganii sp. nov. Isolated from the Vehicle Assembly Building at Kennedy Space Center where the Viking Spacecraft were Assembled.</title>
        <authorList>
            <person name="Seuylemezian A."/>
            <person name="Vaishampayan P."/>
        </authorList>
    </citation>
    <scope>NUCLEOTIDE SEQUENCE [LARGE SCALE GENOMIC DNA]</scope>
    <source>
        <strain evidence="5 6">L5</strain>
    </source>
</reference>
<organism evidence="5 6">
    <name type="scientific">Peribacillus cavernae</name>
    <dbReference type="NCBI Taxonomy" id="1674310"/>
    <lineage>
        <taxon>Bacteria</taxon>
        <taxon>Bacillati</taxon>
        <taxon>Bacillota</taxon>
        <taxon>Bacilli</taxon>
        <taxon>Bacillales</taxon>
        <taxon>Bacillaceae</taxon>
        <taxon>Peribacillus</taxon>
    </lineage>
</organism>
<name>A0A433HWW3_9BACI</name>
<gene>
    <name evidence="5" type="ORF">ELQ35_01430</name>
</gene>
<dbReference type="InterPro" id="IPR000524">
    <property type="entry name" value="Tscrpt_reg_HTH_GntR"/>
</dbReference>
<evidence type="ECO:0000256" key="1">
    <source>
        <dbReference type="ARBA" id="ARBA00023015"/>
    </source>
</evidence>
<keyword evidence="6" id="KW-1185">Reference proteome</keyword>
<evidence type="ECO:0000256" key="2">
    <source>
        <dbReference type="ARBA" id="ARBA00023125"/>
    </source>
</evidence>
<evidence type="ECO:0000313" key="6">
    <source>
        <dbReference type="Proteomes" id="UP000267430"/>
    </source>
</evidence>
<keyword evidence="2" id="KW-0238">DNA-binding</keyword>
<dbReference type="InterPro" id="IPR036388">
    <property type="entry name" value="WH-like_DNA-bd_sf"/>
</dbReference>
<sequence>MQKSLNTLIRFVLNREKPFFYHALDAGCRMRTQKSMNKLTMKAGKRVKKINQNQPLHQQTYEAIKDAILKGEIPAGSKIVATQLAEQFNVSRTPLREAVRQLTNEGLLVNNHMGTNVISLDQQDYEELLHCRLVLEKEIIRLVVSHITAEELLEAEKFIELSQEAFITKQNLMVLQYTTRFHEILIRACPNKRLVQLIDEVRSLLLIYRANILQYNDFNIEIVDEHRDILNAIKEKDVEKAIKKIEDHLLKDLSRGKEILNMDFFEKVSD</sequence>
<dbReference type="OrthoDB" id="114741at2"/>
<dbReference type="PRINTS" id="PR00035">
    <property type="entry name" value="HTHGNTR"/>
</dbReference>
<dbReference type="InterPro" id="IPR011711">
    <property type="entry name" value="GntR_C"/>
</dbReference>
<proteinExistence type="predicted"/>
<dbReference type="Gene3D" id="1.20.120.530">
    <property type="entry name" value="GntR ligand-binding domain-like"/>
    <property type="match status" value="1"/>
</dbReference>
<protein>
    <submittedName>
        <fullName evidence="5">GntR family transcriptional regulator</fullName>
    </submittedName>
</protein>
<dbReference type="SMART" id="SM00895">
    <property type="entry name" value="FCD"/>
    <property type="match status" value="1"/>
</dbReference>
<dbReference type="GO" id="GO:0003700">
    <property type="term" value="F:DNA-binding transcription factor activity"/>
    <property type="evidence" value="ECO:0007669"/>
    <property type="project" value="InterPro"/>
</dbReference>
<comment type="caution">
    <text evidence="5">The sequence shown here is derived from an EMBL/GenBank/DDBJ whole genome shotgun (WGS) entry which is preliminary data.</text>
</comment>
<dbReference type="SUPFAM" id="SSF46785">
    <property type="entry name" value="Winged helix' DNA-binding domain"/>
    <property type="match status" value="1"/>
</dbReference>
<keyword evidence="3" id="KW-0804">Transcription</keyword>
<evidence type="ECO:0000256" key="3">
    <source>
        <dbReference type="ARBA" id="ARBA00023163"/>
    </source>
</evidence>